<comment type="caution">
    <text evidence="1">The sequence shown here is derived from an EMBL/GenBank/DDBJ whole genome shotgun (WGS) entry which is preliminary data.</text>
</comment>
<evidence type="ECO:0000313" key="1">
    <source>
        <dbReference type="EMBL" id="MEI4463026.1"/>
    </source>
</evidence>
<dbReference type="Gene3D" id="3.30.300.20">
    <property type="match status" value="1"/>
</dbReference>
<accession>A0ABU8EJC5</accession>
<dbReference type="GO" id="GO:0004601">
    <property type="term" value="F:peroxidase activity"/>
    <property type="evidence" value="ECO:0007669"/>
    <property type="project" value="UniProtKB-KW"/>
</dbReference>
<dbReference type="EMBL" id="JBAWKY010000003">
    <property type="protein sequence ID" value="MEI4463026.1"/>
    <property type="molecule type" value="Genomic_DNA"/>
</dbReference>
<evidence type="ECO:0000313" key="2">
    <source>
        <dbReference type="Proteomes" id="UP001387110"/>
    </source>
</evidence>
<reference evidence="1 2" key="1">
    <citation type="submission" date="2023-12" db="EMBL/GenBank/DDBJ databases">
        <authorList>
            <person name="Easwaran N."/>
            <person name="Lazarus H.P.S."/>
        </authorList>
    </citation>
    <scope>NUCLEOTIDE SEQUENCE [LARGE SCALE GENOMIC DNA]</scope>
    <source>
        <strain evidence="1 2">VIT-2023</strain>
    </source>
</reference>
<name>A0ABU8EJC5_9BACL</name>
<protein>
    <submittedName>
        <fullName evidence="1">OsmC family protein</fullName>
        <ecNumber evidence="1">1.11.1.-</ecNumber>
    </submittedName>
</protein>
<dbReference type="PANTHER" id="PTHR34352">
    <property type="entry name" value="PROTEIN YHFA"/>
    <property type="match status" value="1"/>
</dbReference>
<keyword evidence="1" id="KW-0575">Peroxidase</keyword>
<keyword evidence="2" id="KW-1185">Reference proteome</keyword>
<dbReference type="EC" id="1.11.1.-" evidence="1"/>
<dbReference type="Pfam" id="PF02566">
    <property type="entry name" value="OsmC"/>
    <property type="match status" value="1"/>
</dbReference>
<keyword evidence="1" id="KW-0560">Oxidoreductase</keyword>
<dbReference type="InterPro" id="IPR015946">
    <property type="entry name" value="KH_dom-like_a/b"/>
</dbReference>
<sequence>MHFSINEHHVAHSSPHGLLTISSDPEQGYRPVELFVSSLAGCSGTLLKNLLHKKRITYSSLSLEVHITRDETRANRITSLDFESYVDGSMTEKQRLSLATLVIENCGMIQSVIDTIAITFTIHSTHER</sequence>
<dbReference type="InterPro" id="IPR036102">
    <property type="entry name" value="OsmC/Ohrsf"/>
</dbReference>
<proteinExistence type="predicted"/>
<dbReference type="RefSeq" id="WP_195865780.1">
    <property type="nucleotide sequence ID" value="NZ_JBAWKY010000003.1"/>
</dbReference>
<gene>
    <name evidence="1" type="ORF">SZL87_11360</name>
</gene>
<organism evidence="1 2">
    <name type="scientific">Exiguobacterium indicum</name>
    <dbReference type="NCBI Taxonomy" id="296995"/>
    <lineage>
        <taxon>Bacteria</taxon>
        <taxon>Bacillati</taxon>
        <taxon>Bacillota</taxon>
        <taxon>Bacilli</taxon>
        <taxon>Bacillales</taxon>
        <taxon>Bacillales Family XII. Incertae Sedis</taxon>
        <taxon>Exiguobacterium</taxon>
    </lineage>
</organism>
<dbReference type="Proteomes" id="UP001387110">
    <property type="component" value="Unassembled WGS sequence"/>
</dbReference>
<dbReference type="InterPro" id="IPR003718">
    <property type="entry name" value="OsmC/Ohr_fam"/>
</dbReference>
<dbReference type="SUPFAM" id="SSF82784">
    <property type="entry name" value="OsmC-like"/>
    <property type="match status" value="1"/>
</dbReference>
<dbReference type="PANTHER" id="PTHR34352:SF1">
    <property type="entry name" value="PROTEIN YHFA"/>
    <property type="match status" value="1"/>
</dbReference>